<evidence type="ECO:0000256" key="1">
    <source>
        <dbReference type="ARBA" id="ARBA00008814"/>
    </source>
</evidence>
<dbReference type="Gene3D" id="3.40.50.1980">
    <property type="entry name" value="Nitrogenase molybdenum iron protein domain"/>
    <property type="match status" value="2"/>
</dbReference>
<dbReference type="InterPro" id="IPR002491">
    <property type="entry name" value="ABC_transptr_periplasmic_BD"/>
</dbReference>
<feature type="chain" id="PRO_5038641496" evidence="2">
    <location>
        <begin position="21"/>
        <end position="308"/>
    </location>
</feature>
<dbReference type="SUPFAM" id="SSF53807">
    <property type="entry name" value="Helical backbone' metal receptor"/>
    <property type="match status" value="1"/>
</dbReference>
<name>A0A1L7D1F5_9CORY</name>
<organism evidence="4 5">
    <name type="scientific">Corynebacterium phocae</name>
    <dbReference type="NCBI Taxonomy" id="161895"/>
    <lineage>
        <taxon>Bacteria</taxon>
        <taxon>Bacillati</taxon>
        <taxon>Actinomycetota</taxon>
        <taxon>Actinomycetes</taxon>
        <taxon>Mycobacteriales</taxon>
        <taxon>Corynebacteriaceae</taxon>
        <taxon>Corynebacterium</taxon>
    </lineage>
</organism>
<reference evidence="4 5" key="1">
    <citation type="submission" date="2014-08" db="EMBL/GenBank/DDBJ databases">
        <title>Complete genome sequence of Corynebacterium phocae M408/89/1(T)(=DSM 44612(T)), isolated from the common seal (Phoca vitulina).</title>
        <authorList>
            <person name="Ruckert C."/>
            <person name="Albersmeier A."/>
            <person name="Winkler A."/>
            <person name="Kalinowski J."/>
        </authorList>
    </citation>
    <scope>NUCLEOTIDE SEQUENCE [LARGE SCALE GENOMIC DNA]</scope>
    <source>
        <strain evidence="4 5">M408/89/1</strain>
    </source>
</reference>
<dbReference type="PROSITE" id="PS50983">
    <property type="entry name" value="FE_B12_PBP"/>
    <property type="match status" value="1"/>
</dbReference>
<feature type="domain" description="Fe/B12 periplasmic-binding" evidence="3">
    <location>
        <begin position="42"/>
        <end position="308"/>
    </location>
</feature>
<feature type="signal peptide" evidence="2">
    <location>
        <begin position="1"/>
        <end position="20"/>
    </location>
</feature>
<keyword evidence="2" id="KW-0732">Signal</keyword>
<dbReference type="Proteomes" id="UP000185491">
    <property type="component" value="Chromosome"/>
</dbReference>
<dbReference type="PANTHER" id="PTHR30535">
    <property type="entry name" value="VITAMIN B12-BINDING PROTEIN"/>
    <property type="match status" value="1"/>
</dbReference>
<evidence type="ECO:0000313" key="4">
    <source>
        <dbReference type="EMBL" id="APT91975.1"/>
    </source>
</evidence>
<accession>A0A1L7D1F5</accession>
<sequence length="308" mass="32933">MKKLALLGALLLTACGTSPEAPSAYSVDNCGHTFDFERAPERVVLQDVSPVLTLSELGVLDKVVAKAGFYPEEYFSPELNSQVESIKTLSDRLDATGHLQISKEAIVAERPDLVIGYSDAYSPDTVTDTPVVMDPGFCGEVKEASWSHVDDEIDLYAQIFQAEEAAQALKDDVAAQVKALDSSAGAGRTVAVLYPGTEGGTLYAYGKDSMSNPIVTSLGLKNVFGDTAERVFEISAEQLVAKNPDVILILNSGEDRVVESVTSLPGAQTITAVQKKAILPMLLTFAEPPSPMAVKGAQKLEQFLHDTH</sequence>
<dbReference type="PROSITE" id="PS51257">
    <property type="entry name" value="PROKAR_LIPOPROTEIN"/>
    <property type="match status" value="1"/>
</dbReference>
<proteinExistence type="inferred from homology"/>
<protein>
    <submittedName>
        <fullName evidence="4">ABC transporter substrate-binding protein</fullName>
    </submittedName>
</protein>
<gene>
    <name evidence="4" type="ORF">CPHO_02585</name>
</gene>
<dbReference type="STRING" id="161895.CPHO_02585"/>
<evidence type="ECO:0000259" key="3">
    <source>
        <dbReference type="PROSITE" id="PS50983"/>
    </source>
</evidence>
<evidence type="ECO:0000313" key="5">
    <source>
        <dbReference type="Proteomes" id="UP000185491"/>
    </source>
</evidence>
<evidence type="ECO:0000256" key="2">
    <source>
        <dbReference type="SAM" id="SignalP"/>
    </source>
</evidence>
<dbReference type="KEGG" id="cpho:CPHO_02585"/>
<keyword evidence="5" id="KW-1185">Reference proteome</keyword>
<dbReference type="PANTHER" id="PTHR30535:SF34">
    <property type="entry name" value="MOLYBDATE-BINDING PROTEIN MOLA"/>
    <property type="match status" value="1"/>
</dbReference>
<dbReference type="InterPro" id="IPR050902">
    <property type="entry name" value="ABC_Transporter_SBP"/>
</dbReference>
<dbReference type="Pfam" id="PF01497">
    <property type="entry name" value="Peripla_BP_2"/>
    <property type="match status" value="1"/>
</dbReference>
<dbReference type="OrthoDB" id="9797850at2"/>
<dbReference type="EMBL" id="CP009249">
    <property type="protein sequence ID" value="APT91975.1"/>
    <property type="molecule type" value="Genomic_DNA"/>
</dbReference>
<dbReference type="AlphaFoldDB" id="A0A1L7D1F5"/>
<dbReference type="RefSeq" id="WP_075732962.1">
    <property type="nucleotide sequence ID" value="NZ_CP009249.1"/>
</dbReference>
<comment type="similarity">
    <text evidence="1">Belongs to the bacterial solute-binding protein 8 family.</text>
</comment>